<feature type="region of interest" description="Disordered" evidence="9">
    <location>
        <begin position="800"/>
        <end position="821"/>
    </location>
</feature>
<evidence type="ECO:0000256" key="4">
    <source>
        <dbReference type="ARBA" id="ARBA00022692"/>
    </source>
</evidence>
<evidence type="ECO:0000256" key="9">
    <source>
        <dbReference type="SAM" id="MobiDB-lite"/>
    </source>
</evidence>
<dbReference type="SUPFAM" id="SSF49464">
    <property type="entry name" value="Carboxypeptidase regulatory domain-like"/>
    <property type="match status" value="1"/>
</dbReference>
<evidence type="ECO:0000256" key="6">
    <source>
        <dbReference type="ARBA" id="ARBA00023136"/>
    </source>
</evidence>
<feature type="compositionally biased region" description="Basic and acidic residues" evidence="9">
    <location>
        <begin position="802"/>
        <end position="812"/>
    </location>
</feature>
<dbReference type="Gene3D" id="2.170.130.10">
    <property type="entry name" value="TonB-dependent receptor, plug domain"/>
    <property type="match status" value="1"/>
</dbReference>
<dbReference type="EMBL" id="CDOI01000145">
    <property type="protein sequence ID" value="CEN46392.1"/>
    <property type="molecule type" value="Genomic_DNA"/>
</dbReference>
<dbReference type="GO" id="GO:0044718">
    <property type="term" value="P:siderophore transmembrane transport"/>
    <property type="evidence" value="ECO:0007669"/>
    <property type="project" value="TreeGrafter"/>
</dbReference>
<keyword evidence="5" id="KW-0732">Signal</keyword>
<evidence type="ECO:0008006" key="14">
    <source>
        <dbReference type="Google" id="ProtNLM"/>
    </source>
</evidence>
<dbReference type="InterPro" id="IPR012910">
    <property type="entry name" value="Plug_dom"/>
</dbReference>
<feature type="domain" description="Outer membrane protein beta-barrel" evidence="11">
    <location>
        <begin position="372"/>
        <end position="794"/>
    </location>
</feature>
<keyword evidence="3 8" id="KW-1134">Transmembrane beta strand</keyword>
<accession>A0A0B7I7Z7</accession>
<evidence type="ECO:0000259" key="10">
    <source>
        <dbReference type="Pfam" id="PF07715"/>
    </source>
</evidence>
<evidence type="ECO:0000256" key="5">
    <source>
        <dbReference type="ARBA" id="ARBA00022729"/>
    </source>
</evidence>
<dbReference type="AlphaFoldDB" id="A0A0B7I7Z7"/>
<dbReference type="InterPro" id="IPR037066">
    <property type="entry name" value="Plug_dom_sf"/>
</dbReference>
<keyword evidence="6 8" id="KW-0472">Membrane</keyword>
<dbReference type="RefSeq" id="WP_042344302.1">
    <property type="nucleotide sequence ID" value="NZ_CDOH01000168.1"/>
</dbReference>
<comment type="subcellular location">
    <subcellularLocation>
        <location evidence="1 8">Cell outer membrane</location>
        <topology evidence="1 8">Multi-pass membrane protein</topology>
    </subcellularLocation>
</comment>
<dbReference type="SUPFAM" id="SSF56935">
    <property type="entry name" value="Porins"/>
    <property type="match status" value="1"/>
</dbReference>
<dbReference type="Gene3D" id="2.40.170.20">
    <property type="entry name" value="TonB-dependent receptor, beta-barrel domain"/>
    <property type="match status" value="1"/>
</dbReference>
<evidence type="ECO:0000313" key="12">
    <source>
        <dbReference type="EMBL" id="CEN46392.1"/>
    </source>
</evidence>
<dbReference type="Proteomes" id="UP000045051">
    <property type="component" value="Unassembled WGS sequence"/>
</dbReference>
<keyword evidence="4 8" id="KW-0812">Transmembrane</keyword>
<dbReference type="InterPro" id="IPR036942">
    <property type="entry name" value="Beta-barrel_TonB_sf"/>
</dbReference>
<keyword evidence="13" id="KW-1185">Reference proteome</keyword>
<evidence type="ECO:0000256" key="7">
    <source>
        <dbReference type="ARBA" id="ARBA00023237"/>
    </source>
</evidence>
<dbReference type="PANTHER" id="PTHR30069">
    <property type="entry name" value="TONB-DEPENDENT OUTER MEMBRANE RECEPTOR"/>
    <property type="match status" value="1"/>
</dbReference>
<dbReference type="InterPro" id="IPR041700">
    <property type="entry name" value="OMP_b-brl_3"/>
</dbReference>
<comment type="similarity">
    <text evidence="8">Belongs to the TonB-dependent receptor family.</text>
</comment>
<evidence type="ECO:0000259" key="11">
    <source>
        <dbReference type="Pfam" id="PF14905"/>
    </source>
</evidence>
<name>A0A0B7I7Z7_9FLAO</name>
<evidence type="ECO:0000256" key="2">
    <source>
        <dbReference type="ARBA" id="ARBA00022448"/>
    </source>
</evidence>
<protein>
    <recommendedName>
        <fullName evidence="14">TonB-dependent receptor</fullName>
    </recommendedName>
</protein>
<dbReference type="GO" id="GO:0009279">
    <property type="term" value="C:cell outer membrane"/>
    <property type="evidence" value="ECO:0007669"/>
    <property type="project" value="UniProtKB-SubCell"/>
</dbReference>
<evidence type="ECO:0000256" key="8">
    <source>
        <dbReference type="PROSITE-ProRule" id="PRU01360"/>
    </source>
</evidence>
<dbReference type="Pfam" id="PF07715">
    <property type="entry name" value="Plug"/>
    <property type="match status" value="1"/>
</dbReference>
<dbReference type="GO" id="GO:0015344">
    <property type="term" value="F:siderophore uptake transmembrane transporter activity"/>
    <property type="evidence" value="ECO:0007669"/>
    <property type="project" value="TreeGrafter"/>
</dbReference>
<sequence length="821" mass="93579">MKKIVLLLFLATTTIWGQDYSITGKVVEYDSKIPLEYATIVLEPIENPTKLTGGVTDEKGEFHIKAPKGMYTLKVKFFSFKNYEVKNFNLKENTKLGTIALHSDVEQLEGVEVVAERTTVELHLDKKIYNVGQDMTVKGGSISDVLDNVPSVSVDTEGKVSFRGNESVQILINGKPSALSGVNDEALRQLPAESIERIEVISNPSSRYDAQGTAGIINIILKKGSAIGLFGSVSASVGNPEAYELGTNLSLRKEDWTFFGNLSYSNRKSPGKTLFNQENLDATGKTANFQDENRQTFRNRKGLNLNLGAEYRFNERSSITNSVVVVSNDGKNITDTDFFNYNASRVLTAQRYRNNTEKSDDLRFQYAMNFEHKFNDEGHKLTADYQFSKSDQEGNGLITEYNLTSNTYLDVEQTINKERVNKHLAQIDYVLPFGANKKSQFEAGYRGTVDENDTDYTMGILDNTGKLIVNNNLSNRFIYDQYVNAFYSQLGVKVDKWNFMGGLRFEHTKVQSLLVNTDENYSKEYAGLFPSVYVGREFEGDQQVSVSYSRRLRRPWSRFMNPFVSRSSNTNLFGGNPDLDPTYTNAFEISHLKKWEKMTLSSSVYYNYSTQVFDMISLETGDFVTVNGLLVPVMLRRPINLSDESRTGMEFTANYTPKRNWRFSLNFNFYHYKSKGEYSYTNYLNTTTVQRFNTEANSWSSRFTARLPIVYGIDFQTNVNYSAPRKSAQSDIEGSISANLALSKELFDRKASVSLNVSDIFNSRKMIADTRTERVISHSEMQWRQRQIMLNFTYRFGNMKQQPKERRQRTMDDAGGDMEMM</sequence>
<keyword evidence="7 8" id="KW-0998">Cell outer membrane</keyword>
<dbReference type="Pfam" id="PF14905">
    <property type="entry name" value="OMP_b-brl_3"/>
    <property type="match status" value="1"/>
</dbReference>
<dbReference type="InterPro" id="IPR039426">
    <property type="entry name" value="TonB-dep_rcpt-like"/>
</dbReference>
<proteinExistence type="inferred from homology"/>
<dbReference type="Gene3D" id="2.60.40.1120">
    <property type="entry name" value="Carboxypeptidase-like, regulatory domain"/>
    <property type="match status" value="1"/>
</dbReference>
<dbReference type="PROSITE" id="PS52016">
    <property type="entry name" value="TONB_DEPENDENT_REC_3"/>
    <property type="match status" value="1"/>
</dbReference>
<evidence type="ECO:0000256" key="1">
    <source>
        <dbReference type="ARBA" id="ARBA00004571"/>
    </source>
</evidence>
<organism evidence="12 13">
    <name type="scientific">Capnocytophaga canis</name>
    <dbReference type="NCBI Taxonomy" id="1848903"/>
    <lineage>
        <taxon>Bacteria</taxon>
        <taxon>Pseudomonadati</taxon>
        <taxon>Bacteroidota</taxon>
        <taxon>Flavobacteriia</taxon>
        <taxon>Flavobacteriales</taxon>
        <taxon>Flavobacteriaceae</taxon>
        <taxon>Capnocytophaga</taxon>
    </lineage>
</organism>
<feature type="domain" description="TonB-dependent receptor plug" evidence="10">
    <location>
        <begin position="139"/>
        <end position="216"/>
    </location>
</feature>
<dbReference type="PANTHER" id="PTHR30069:SF29">
    <property type="entry name" value="HEMOGLOBIN AND HEMOGLOBIN-HAPTOGLOBIN-BINDING PROTEIN 1-RELATED"/>
    <property type="match status" value="1"/>
</dbReference>
<evidence type="ECO:0000256" key="3">
    <source>
        <dbReference type="ARBA" id="ARBA00022452"/>
    </source>
</evidence>
<keyword evidence="2 8" id="KW-0813">Transport</keyword>
<gene>
    <name evidence="12" type="ORF">CCAND38_340006</name>
</gene>
<reference evidence="12 13" key="1">
    <citation type="submission" date="2015-01" db="EMBL/GenBank/DDBJ databases">
        <authorList>
            <person name="MANFREDI Pablo"/>
        </authorList>
    </citation>
    <scope>NUCLEOTIDE SEQUENCE [LARGE SCALE GENOMIC DNA]</scope>
    <source>
        <strain evidence="12 13">CcD38</strain>
    </source>
</reference>
<evidence type="ECO:0000313" key="13">
    <source>
        <dbReference type="Proteomes" id="UP000045051"/>
    </source>
</evidence>
<dbReference type="Pfam" id="PF13715">
    <property type="entry name" value="CarbopepD_reg_2"/>
    <property type="match status" value="1"/>
</dbReference>
<dbReference type="InterPro" id="IPR008969">
    <property type="entry name" value="CarboxyPept-like_regulatory"/>
</dbReference>